<name>A0A1X3DHV4_9NEIS</name>
<sequence>MAEPLSEKERARAAEMKRQWIEAFGDDSFIRELYKVGLIDGWRDVVSVRKLNGNDELAVPPQDRDG</sequence>
<gene>
    <name evidence="1" type="ORF">BV912_07390</name>
</gene>
<reference evidence="2" key="1">
    <citation type="submission" date="2017-01" db="EMBL/GenBank/DDBJ databases">
        <authorList>
            <person name="Mah S.A."/>
            <person name="Swanson W.J."/>
            <person name="Moy G.W."/>
            <person name="Vacquier V.D."/>
        </authorList>
    </citation>
    <scope>NUCLEOTIDE SEQUENCE [LARGE SCALE GENOMIC DNA]</scope>
    <source>
        <strain evidence="2">124861</strain>
    </source>
</reference>
<dbReference type="OrthoDB" id="8612294at2"/>
<accession>A0A1X3DHV4</accession>
<dbReference type="RefSeq" id="WP_085359528.1">
    <property type="nucleotide sequence ID" value="NZ_MTAB01000015.1"/>
</dbReference>
<dbReference type="EMBL" id="MTAB01000015">
    <property type="protein sequence ID" value="OSI20386.1"/>
    <property type="molecule type" value="Genomic_DNA"/>
</dbReference>
<evidence type="ECO:0000313" key="1">
    <source>
        <dbReference type="EMBL" id="OSI20386.1"/>
    </source>
</evidence>
<proteinExistence type="predicted"/>
<evidence type="ECO:0000313" key="2">
    <source>
        <dbReference type="Proteomes" id="UP000193303"/>
    </source>
</evidence>
<dbReference type="AlphaFoldDB" id="A0A1X3DHV4"/>
<comment type="caution">
    <text evidence="1">The sequence shown here is derived from an EMBL/GenBank/DDBJ whole genome shotgun (WGS) entry which is preliminary data.</text>
</comment>
<protein>
    <submittedName>
        <fullName evidence="1">Uncharacterized protein</fullName>
    </submittedName>
</protein>
<organism evidence="1 2">
    <name type="scientific">Neisseria dumasiana</name>
    <dbReference type="NCBI Taxonomy" id="1931275"/>
    <lineage>
        <taxon>Bacteria</taxon>
        <taxon>Pseudomonadati</taxon>
        <taxon>Pseudomonadota</taxon>
        <taxon>Betaproteobacteria</taxon>
        <taxon>Neisseriales</taxon>
        <taxon>Neisseriaceae</taxon>
        <taxon>Neisseria</taxon>
    </lineage>
</organism>
<dbReference type="Proteomes" id="UP000193303">
    <property type="component" value="Unassembled WGS sequence"/>
</dbReference>